<dbReference type="Pfam" id="PF02518">
    <property type="entry name" value="HATPase_c"/>
    <property type="match status" value="1"/>
</dbReference>
<feature type="domain" description="Histidine kinase" evidence="7">
    <location>
        <begin position="439"/>
        <end position="650"/>
    </location>
</feature>
<dbReference type="Gene3D" id="3.30.565.10">
    <property type="entry name" value="Histidine kinase-like ATPase, C-terminal domain"/>
    <property type="match status" value="1"/>
</dbReference>
<evidence type="ECO:0000256" key="5">
    <source>
        <dbReference type="ARBA" id="ARBA00022777"/>
    </source>
</evidence>
<dbReference type="PROSITE" id="PS50112">
    <property type="entry name" value="PAS"/>
    <property type="match status" value="1"/>
</dbReference>
<dbReference type="SMART" id="SM00091">
    <property type="entry name" value="PAS"/>
    <property type="match status" value="3"/>
</dbReference>
<dbReference type="SUPFAM" id="SSF55874">
    <property type="entry name" value="ATPase domain of HSP90 chaperone/DNA topoisomerase II/histidine kinase"/>
    <property type="match status" value="1"/>
</dbReference>
<evidence type="ECO:0000313" key="11">
    <source>
        <dbReference type="Proteomes" id="UP000218785"/>
    </source>
</evidence>
<dbReference type="RefSeq" id="WP_096573794.1">
    <property type="nucleotide sequence ID" value="NZ_CAWNJS010000001.1"/>
</dbReference>
<dbReference type="Pfam" id="PF00512">
    <property type="entry name" value="HisKA"/>
    <property type="match status" value="1"/>
</dbReference>
<keyword evidence="11" id="KW-1185">Reference proteome</keyword>
<dbReference type="FunFam" id="3.30.450.20:FF:000099">
    <property type="entry name" value="Sensory box sensor histidine kinase"/>
    <property type="match status" value="1"/>
</dbReference>
<dbReference type="Pfam" id="PF08448">
    <property type="entry name" value="PAS_4"/>
    <property type="match status" value="1"/>
</dbReference>
<organism evidence="10 11">
    <name type="scientific">Tolypothrix tenuis PCC 7101</name>
    <dbReference type="NCBI Taxonomy" id="231146"/>
    <lineage>
        <taxon>Bacteria</taxon>
        <taxon>Bacillati</taxon>
        <taxon>Cyanobacteriota</taxon>
        <taxon>Cyanophyceae</taxon>
        <taxon>Nostocales</taxon>
        <taxon>Tolypothrichaceae</taxon>
        <taxon>Tolypothrix</taxon>
    </lineage>
</organism>
<dbReference type="InterPro" id="IPR001610">
    <property type="entry name" value="PAC"/>
</dbReference>
<keyword evidence="4" id="KW-0808">Transferase</keyword>
<evidence type="ECO:0000256" key="4">
    <source>
        <dbReference type="ARBA" id="ARBA00022679"/>
    </source>
</evidence>
<reference evidence="10 11" key="1">
    <citation type="submission" date="2017-06" db="EMBL/GenBank/DDBJ databases">
        <title>Genome sequencing of cyanobaciteial culture collection at National Institute for Environmental Studies (NIES).</title>
        <authorList>
            <person name="Hirose Y."/>
            <person name="Shimura Y."/>
            <person name="Fujisawa T."/>
            <person name="Nakamura Y."/>
            <person name="Kawachi M."/>
        </authorList>
    </citation>
    <scope>NUCLEOTIDE SEQUENCE [LARGE SCALE GENOMIC DNA]</scope>
    <source>
        <strain evidence="10 11">NIES-37</strain>
    </source>
</reference>
<proteinExistence type="predicted"/>
<sequence>MERYQQTKAGIEQIERPMRAIFNQSFEFIALLEPDGILIDINQTALDFGGLTSNDVVGLPLWEASWWQLTKANQVKIREAIAVAASGELVQNRVEILGTSNTVATLEFTIRPIKNQSGRIILLIFKGRDLGDRKLLTGEHSVTAKTENAHTQLPFDADIFHNIPFGLQIWHLAKPNNINSLQLLAANPVASELMGINLSEYIGKSITEFSPDQLILNQANIELYAKVALSGQGEVKQIDYCNQNTPYSFFNVRVFPLPNRCVGVAFDHIAHCQLTEQALQESEQRFQIMANNAPMMIWMSGLDKLCNFFNQSWLEFTGRRMEQELGNGWSQGVHPDDLQYCLATYITAFDNRQPFSMEYRLRRFDGKYRWILDTGTPRFTTDGNFVGYIGSCIDITHHKQIEQALQQRAEELSRSNKILAQTTTILQKRNQELDQFAYVASHDLKAPLRAIASLSEWLEEDLKGQLPPENQQQMRLLRGRVRRMESLINGLLEYSRIGRIQTPSSQVNVGVLLKEVIDSLQPPTTFHIEIAHKMPTLIAKRLPLQQVFANLISNAIQHHSRIDGMVNISVQERGKYYEFTIADDGPGISSEYHDKIFTIFQTLESRDRKENTGIGLAIVKKIVETEGGTISLESAVNQGSIFRFTWPKQPDE</sequence>
<dbReference type="CDD" id="cd00130">
    <property type="entry name" value="PAS"/>
    <property type="match status" value="2"/>
</dbReference>
<evidence type="ECO:0000256" key="3">
    <source>
        <dbReference type="ARBA" id="ARBA00022553"/>
    </source>
</evidence>
<evidence type="ECO:0000256" key="6">
    <source>
        <dbReference type="ARBA" id="ARBA00023012"/>
    </source>
</evidence>
<accession>A0A1Z4MT00</accession>
<dbReference type="CDD" id="cd00075">
    <property type="entry name" value="HATPase"/>
    <property type="match status" value="1"/>
</dbReference>
<dbReference type="SMART" id="SM00388">
    <property type="entry name" value="HisKA"/>
    <property type="match status" value="1"/>
</dbReference>
<dbReference type="SUPFAM" id="SSF55785">
    <property type="entry name" value="PYP-like sensor domain (PAS domain)"/>
    <property type="match status" value="2"/>
</dbReference>
<dbReference type="PROSITE" id="PS50113">
    <property type="entry name" value="PAC"/>
    <property type="match status" value="1"/>
</dbReference>
<gene>
    <name evidence="10" type="ORF">NIES37_05340</name>
</gene>
<feature type="domain" description="PAS" evidence="8">
    <location>
        <begin position="14"/>
        <end position="58"/>
    </location>
</feature>
<dbReference type="Pfam" id="PF08447">
    <property type="entry name" value="PAS_3"/>
    <property type="match status" value="1"/>
</dbReference>
<dbReference type="SMART" id="SM00086">
    <property type="entry name" value="PAC"/>
    <property type="match status" value="2"/>
</dbReference>
<keyword evidence="3" id="KW-0597">Phosphoprotein</keyword>
<dbReference type="InterPro" id="IPR052162">
    <property type="entry name" value="Sensor_kinase/Photoreceptor"/>
</dbReference>
<dbReference type="InterPro" id="IPR000700">
    <property type="entry name" value="PAS-assoc_C"/>
</dbReference>
<dbReference type="InterPro" id="IPR013655">
    <property type="entry name" value="PAS_fold_3"/>
</dbReference>
<dbReference type="Pfam" id="PF13426">
    <property type="entry name" value="PAS_9"/>
    <property type="match status" value="1"/>
</dbReference>
<dbReference type="InterPro" id="IPR013656">
    <property type="entry name" value="PAS_4"/>
</dbReference>
<dbReference type="Proteomes" id="UP000218785">
    <property type="component" value="Chromosome"/>
</dbReference>
<name>A0A1Z4MT00_9CYAN</name>
<dbReference type="KEGG" id="ttq:NIES37_05340"/>
<dbReference type="InterPro" id="IPR036097">
    <property type="entry name" value="HisK_dim/P_sf"/>
</dbReference>
<keyword evidence="5 10" id="KW-0418">Kinase</keyword>
<dbReference type="EC" id="2.7.13.3" evidence="2"/>
<dbReference type="AlphaFoldDB" id="A0A1Z4MT00"/>
<dbReference type="NCBIfam" id="TIGR00229">
    <property type="entry name" value="sensory_box"/>
    <property type="match status" value="2"/>
</dbReference>
<dbReference type="PANTHER" id="PTHR43304">
    <property type="entry name" value="PHYTOCHROME-LIKE PROTEIN CPH1"/>
    <property type="match status" value="1"/>
</dbReference>
<dbReference type="InterPro" id="IPR003661">
    <property type="entry name" value="HisK_dim/P_dom"/>
</dbReference>
<dbReference type="InterPro" id="IPR035965">
    <property type="entry name" value="PAS-like_dom_sf"/>
</dbReference>
<dbReference type="GO" id="GO:0000155">
    <property type="term" value="F:phosphorelay sensor kinase activity"/>
    <property type="evidence" value="ECO:0007669"/>
    <property type="project" value="InterPro"/>
</dbReference>
<keyword evidence="6" id="KW-0902">Two-component regulatory system</keyword>
<evidence type="ECO:0000259" key="9">
    <source>
        <dbReference type="PROSITE" id="PS50113"/>
    </source>
</evidence>
<protein>
    <recommendedName>
        <fullName evidence="2">histidine kinase</fullName>
        <ecNumber evidence="2">2.7.13.3</ecNumber>
    </recommendedName>
</protein>
<dbReference type="SMART" id="SM00387">
    <property type="entry name" value="HATPase_c"/>
    <property type="match status" value="1"/>
</dbReference>
<evidence type="ECO:0000259" key="8">
    <source>
        <dbReference type="PROSITE" id="PS50112"/>
    </source>
</evidence>
<dbReference type="InterPro" id="IPR004358">
    <property type="entry name" value="Sig_transdc_His_kin-like_C"/>
</dbReference>
<dbReference type="PANTHER" id="PTHR43304:SF1">
    <property type="entry name" value="PAC DOMAIN-CONTAINING PROTEIN"/>
    <property type="match status" value="1"/>
</dbReference>
<dbReference type="CDD" id="cd00082">
    <property type="entry name" value="HisKA"/>
    <property type="match status" value="1"/>
</dbReference>
<evidence type="ECO:0000259" key="7">
    <source>
        <dbReference type="PROSITE" id="PS50109"/>
    </source>
</evidence>
<dbReference type="InterPro" id="IPR000014">
    <property type="entry name" value="PAS"/>
</dbReference>
<dbReference type="EMBL" id="AP018248">
    <property type="protein sequence ID" value="BAY96600.1"/>
    <property type="molecule type" value="Genomic_DNA"/>
</dbReference>
<dbReference type="PRINTS" id="PR00344">
    <property type="entry name" value="BCTRLSENSOR"/>
</dbReference>
<dbReference type="InterPro" id="IPR003594">
    <property type="entry name" value="HATPase_dom"/>
</dbReference>
<dbReference type="Gene3D" id="1.10.287.130">
    <property type="match status" value="1"/>
</dbReference>
<dbReference type="InterPro" id="IPR005467">
    <property type="entry name" value="His_kinase_dom"/>
</dbReference>
<comment type="catalytic activity">
    <reaction evidence="1">
        <text>ATP + protein L-histidine = ADP + protein N-phospho-L-histidine.</text>
        <dbReference type="EC" id="2.7.13.3"/>
    </reaction>
</comment>
<dbReference type="Gene3D" id="3.30.450.20">
    <property type="entry name" value="PAS domain"/>
    <property type="match status" value="2"/>
</dbReference>
<dbReference type="SUPFAM" id="SSF47384">
    <property type="entry name" value="Homodimeric domain of signal transducing histidine kinase"/>
    <property type="match status" value="1"/>
</dbReference>
<evidence type="ECO:0000313" key="10">
    <source>
        <dbReference type="EMBL" id="BAY96600.1"/>
    </source>
</evidence>
<dbReference type="InterPro" id="IPR036890">
    <property type="entry name" value="HATPase_C_sf"/>
</dbReference>
<evidence type="ECO:0000256" key="1">
    <source>
        <dbReference type="ARBA" id="ARBA00000085"/>
    </source>
</evidence>
<evidence type="ECO:0000256" key="2">
    <source>
        <dbReference type="ARBA" id="ARBA00012438"/>
    </source>
</evidence>
<dbReference type="PROSITE" id="PS50109">
    <property type="entry name" value="HIS_KIN"/>
    <property type="match status" value="1"/>
</dbReference>
<feature type="domain" description="PAC" evidence="9">
    <location>
        <begin position="355"/>
        <end position="407"/>
    </location>
</feature>